<evidence type="ECO:0000313" key="3">
    <source>
        <dbReference type="Proteomes" id="UP000648075"/>
    </source>
</evidence>
<reference evidence="2" key="2">
    <citation type="submission" date="2020-09" db="EMBL/GenBank/DDBJ databases">
        <authorList>
            <person name="Sun Q."/>
            <person name="Kim S."/>
        </authorList>
    </citation>
    <scope>NUCLEOTIDE SEQUENCE</scope>
    <source>
        <strain evidence="2">KCTC 32255</strain>
    </source>
</reference>
<dbReference type="InterPro" id="IPR037401">
    <property type="entry name" value="SnoaL-like"/>
</dbReference>
<dbReference type="Pfam" id="PF12680">
    <property type="entry name" value="SnoaL_2"/>
    <property type="match status" value="1"/>
</dbReference>
<evidence type="ECO:0000259" key="1">
    <source>
        <dbReference type="Pfam" id="PF12680"/>
    </source>
</evidence>
<protein>
    <recommendedName>
        <fullName evidence="1">SnoaL-like domain-containing protein</fullName>
    </recommendedName>
</protein>
<dbReference type="PANTHER" id="PTHR41252">
    <property type="entry name" value="BLR2505 PROTEIN"/>
    <property type="match status" value="1"/>
</dbReference>
<dbReference type="EMBL" id="BMZA01000001">
    <property type="protein sequence ID" value="GGY90152.1"/>
    <property type="molecule type" value="Genomic_DNA"/>
</dbReference>
<accession>A0A918P994</accession>
<dbReference type="Proteomes" id="UP000648075">
    <property type="component" value="Unassembled WGS sequence"/>
</dbReference>
<dbReference type="InterPro" id="IPR032710">
    <property type="entry name" value="NTF2-like_dom_sf"/>
</dbReference>
<dbReference type="SUPFAM" id="SSF54427">
    <property type="entry name" value="NTF2-like"/>
    <property type="match status" value="1"/>
</dbReference>
<comment type="caution">
    <text evidence="2">The sequence shown here is derived from an EMBL/GenBank/DDBJ whole genome shotgun (WGS) entry which is preliminary data.</text>
</comment>
<dbReference type="PANTHER" id="PTHR41252:SF1">
    <property type="entry name" value="BLR2505 PROTEIN"/>
    <property type="match status" value="1"/>
</dbReference>
<dbReference type="RefSeq" id="WP_189619140.1">
    <property type="nucleotide sequence ID" value="NZ_BMZA01000001.1"/>
</dbReference>
<evidence type="ECO:0000313" key="2">
    <source>
        <dbReference type="EMBL" id="GGY90152.1"/>
    </source>
</evidence>
<keyword evidence="3" id="KW-1185">Reference proteome</keyword>
<reference evidence="2" key="1">
    <citation type="journal article" date="2014" name="Int. J. Syst. Evol. Microbiol.">
        <title>Complete genome sequence of Corynebacterium casei LMG S-19264T (=DSM 44701T), isolated from a smear-ripened cheese.</title>
        <authorList>
            <consortium name="US DOE Joint Genome Institute (JGI-PGF)"/>
            <person name="Walter F."/>
            <person name="Albersmeier A."/>
            <person name="Kalinowski J."/>
            <person name="Ruckert C."/>
        </authorList>
    </citation>
    <scope>NUCLEOTIDE SEQUENCE</scope>
    <source>
        <strain evidence="2">KCTC 32255</strain>
    </source>
</reference>
<dbReference type="AlphaFoldDB" id="A0A918P994"/>
<name>A0A918P994_9SPHN</name>
<organism evidence="2 3">
    <name type="scientific">Novosphingobium colocasiae</name>
    <dbReference type="NCBI Taxonomy" id="1256513"/>
    <lineage>
        <taxon>Bacteria</taxon>
        <taxon>Pseudomonadati</taxon>
        <taxon>Pseudomonadota</taxon>
        <taxon>Alphaproteobacteria</taxon>
        <taxon>Sphingomonadales</taxon>
        <taxon>Sphingomonadaceae</taxon>
        <taxon>Novosphingobium</taxon>
    </lineage>
</organism>
<gene>
    <name evidence="2" type="ORF">GCM10011614_01020</name>
</gene>
<sequence length="136" mass="14955">MTDSRQIAKAFFDKLCSGDFMGGFATLSDDATWTIIGDTPLSKHFTKDRLISDMIPMLSTFKEPAQMAVQEIIAENDRAVVIASVKGVGPYGPYVQNPYCFILRTRDGQITEIVEYLDTVAVETALVGRKLVDANA</sequence>
<feature type="domain" description="SnoaL-like" evidence="1">
    <location>
        <begin position="9"/>
        <end position="113"/>
    </location>
</feature>
<dbReference type="Gene3D" id="3.10.450.50">
    <property type="match status" value="1"/>
</dbReference>
<proteinExistence type="predicted"/>